<evidence type="ECO:0000256" key="3">
    <source>
        <dbReference type="ARBA" id="ARBA00022448"/>
    </source>
</evidence>
<feature type="domain" description="Sec16 Sec23-binding" evidence="7">
    <location>
        <begin position="1786"/>
        <end position="1939"/>
    </location>
</feature>
<evidence type="ECO:0000256" key="6">
    <source>
        <dbReference type="SAM" id="MobiDB-lite"/>
    </source>
</evidence>
<feature type="region of interest" description="Disordered" evidence="6">
    <location>
        <begin position="2103"/>
        <end position="2160"/>
    </location>
</feature>
<evidence type="ECO:0000313" key="9">
    <source>
        <dbReference type="Proteomes" id="UP000221165"/>
    </source>
</evidence>
<feature type="compositionally biased region" description="Pro residues" evidence="6">
    <location>
        <begin position="2135"/>
        <end position="2145"/>
    </location>
</feature>
<protein>
    <submittedName>
        <fullName evidence="8">Sec16 sec23-binding domain</fullName>
    </submittedName>
</protein>
<dbReference type="OrthoDB" id="349208at2759"/>
<dbReference type="GO" id="GO:0070971">
    <property type="term" value="C:endoplasmic reticulum exit site"/>
    <property type="evidence" value="ECO:0007669"/>
    <property type="project" value="TreeGrafter"/>
</dbReference>
<feature type="compositionally biased region" description="Low complexity" evidence="6">
    <location>
        <begin position="1184"/>
        <end position="1203"/>
    </location>
</feature>
<organism evidence="8 9">
    <name type="scientific">Cystoisospora suis</name>
    <dbReference type="NCBI Taxonomy" id="483139"/>
    <lineage>
        <taxon>Eukaryota</taxon>
        <taxon>Sar</taxon>
        <taxon>Alveolata</taxon>
        <taxon>Apicomplexa</taxon>
        <taxon>Conoidasida</taxon>
        <taxon>Coccidia</taxon>
        <taxon>Eucoccidiorida</taxon>
        <taxon>Eimeriorina</taxon>
        <taxon>Sarcocystidae</taxon>
        <taxon>Cystoisospora</taxon>
    </lineage>
</organism>
<feature type="compositionally biased region" description="Gly residues" evidence="6">
    <location>
        <begin position="2047"/>
        <end position="2056"/>
    </location>
</feature>
<feature type="compositionally biased region" description="Basic and acidic residues" evidence="6">
    <location>
        <begin position="859"/>
        <end position="876"/>
    </location>
</feature>
<feature type="compositionally biased region" description="Basic and acidic residues" evidence="6">
    <location>
        <begin position="1966"/>
        <end position="1979"/>
    </location>
</feature>
<name>A0A2C6L4K7_9APIC</name>
<feature type="compositionally biased region" description="Low complexity" evidence="6">
    <location>
        <begin position="2274"/>
        <end position="2283"/>
    </location>
</feature>
<feature type="region of interest" description="Disordered" evidence="6">
    <location>
        <begin position="1942"/>
        <end position="2056"/>
    </location>
</feature>
<feature type="compositionally biased region" description="Low complexity" evidence="6">
    <location>
        <begin position="2202"/>
        <end position="2217"/>
    </location>
</feature>
<feature type="compositionally biased region" description="Acidic residues" evidence="6">
    <location>
        <begin position="822"/>
        <end position="831"/>
    </location>
</feature>
<feature type="compositionally biased region" description="Basic and acidic residues" evidence="6">
    <location>
        <begin position="1166"/>
        <end position="1183"/>
    </location>
</feature>
<dbReference type="Proteomes" id="UP000221165">
    <property type="component" value="Unassembled WGS sequence"/>
</dbReference>
<proteinExistence type="inferred from homology"/>
<keyword evidence="9" id="KW-1185">Reference proteome</keyword>
<dbReference type="RefSeq" id="XP_067924465.1">
    <property type="nucleotide sequence ID" value="XM_068063552.1"/>
</dbReference>
<keyword evidence="3" id="KW-0813">Transport</keyword>
<feature type="compositionally biased region" description="Polar residues" evidence="6">
    <location>
        <begin position="1023"/>
        <end position="1039"/>
    </location>
</feature>
<feature type="compositionally biased region" description="Basic and acidic residues" evidence="6">
    <location>
        <begin position="437"/>
        <end position="453"/>
    </location>
</feature>
<feature type="compositionally biased region" description="Polar residues" evidence="6">
    <location>
        <begin position="572"/>
        <end position="585"/>
    </location>
</feature>
<feature type="compositionally biased region" description="Basic and acidic residues" evidence="6">
    <location>
        <begin position="2033"/>
        <end position="2046"/>
    </location>
</feature>
<feature type="region of interest" description="Disordered" evidence="6">
    <location>
        <begin position="1586"/>
        <end position="1650"/>
    </location>
</feature>
<feature type="compositionally biased region" description="Polar residues" evidence="6">
    <location>
        <begin position="491"/>
        <end position="521"/>
    </location>
</feature>
<feature type="compositionally biased region" description="Pro residues" evidence="6">
    <location>
        <begin position="2573"/>
        <end position="2595"/>
    </location>
</feature>
<feature type="compositionally biased region" description="Low complexity" evidence="6">
    <location>
        <begin position="2225"/>
        <end position="2242"/>
    </location>
</feature>
<dbReference type="GO" id="GO:0007030">
    <property type="term" value="P:Golgi organization"/>
    <property type="evidence" value="ECO:0007669"/>
    <property type="project" value="TreeGrafter"/>
</dbReference>
<feature type="compositionally biased region" description="Polar residues" evidence="6">
    <location>
        <begin position="2334"/>
        <end position="2361"/>
    </location>
</feature>
<dbReference type="InterPro" id="IPR024298">
    <property type="entry name" value="Sec16_Sec23-bd"/>
</dbReference>
<dbReference type="VEuPathDB" id="ToxoDB:CSUI_003354"/>
<feature type="compositionally biased region" description="Polar residues" evidence="6">
    <location>
        <begin position="593"/>
        <end position="606"/>
    </location>
</feature>
<dbReference type="GO" id="GO:0012507">
    <property type="term" value="C:ER to Golgi transport vesicle membrane"/>
    <property type="evidence" value="ECO:0007669"/>
    <property type="project" value="TreeGrafter"/>
</dbReference>
<feature type="compositionally biased region" description="Basic and acidic residues" evidence="6">
    <location>
        <begin position="215"/>
        <end position="236"/>
    </location>
</feature>
<feature type="compositionally biased region" description="Polar residues" evidence="6">
    <location>
        <begin position="1129"/>
        <end position="1140"/>
    </location>
</feature>
<feature type="compositionally biased region" description="Low complexity" evidence="6">
    <location>
        <begin position="203"/>
        <end position="214"/>
    </location>
</feature>
<feature type="region of interest" description="Disordered" evidence="6">
    <location>
        <begin position="745"/>
        <end position="785"/>
    </location>
</feature>
<keyword evidence="5" id="KW-0931">ER-Golgi transport</keyword>
<evidence type="ECO:0000256" key="2">
    <source>
        <dbReference type="ARBA" id="ARBA00005927"/>
    </source>
</evidence>
<gene>
    <name evidence="8" type="ORF">CSUI_003354</name>
</gene>
<feature type="compositionally biased region" description="Basic and acidic residues" evidence="6">
    <location>
        <begin position="1621"/>
        <end position="1641"/>
    </location>
</feature>
<feature type="compositionally biased region" description="Low complexity" evidence="6">
    <location>
        <begin position="343"/>
        <end position="352"/>
    </location>
</feature>
<feature type="compositionally biased region" description="Polar residues" evidence="6">
    <location>
        <begin position="1469"/>
        <end position="1482"/>
    </location>
</feature>
<evidence type="ECO:0000256" key="5">
    <source>
        <dbReference type="ARBA" id="ARBA00022892"/>
    </source>
</evidence>
<feature type="compositionally biased region" description="Low complexity" evidence="6">
    <location>
        <begin position="40"/>
        <end position="51"/>
    </location>
</feature>
<keyword evidence="4" id="KW-0256">Endoplasmic reticulum</keyword>
<reference evidence="8 9" key="1">
    <citation type="journal article" date="2017" name="Int. J. Parasitol.">
        <title>The genome of the protozoan parasite Cystoisospora suis and a reverse vaccinology approach to identify vaccine candidates.</title>
        <authorList>
            <person name="Palmieri N."/>
            <person name="Shrestha A."/>
            <person name="Ruttkowski B."/>
            <person name="Beck T."/>
            <person name="Vogl C."/>
            <person name="Tomley F."/>
            <person name="Blake D.P."/>
            <person name="Joachim A."/>
        </authorList>
    </citation>
    <scope>NUCLEOTIDE SEQUENCE [LARGE SCALE GENOMIC DNA]</scope>
    <source>
        <strain evidence="8 9">Wien I</strain>
    </source>
</reference>
<feature type="compositionally biased region" description="Polar residues" evidence="6">
    <location>
        <begin position="151"/>
        <end position="163"/>
    </location>
</feature>
<feature type="compositionally biased region" description="Polar residues" evidence="6">
    <location>
        <begin position="2618"/>
        <end position="2634"/>
    </location>
</feature>
<feature type="compositionally biased region" description="Pro residues" evidence="6">
    <location>
        <begin position="2605"/>
        <end position="2615"/>
    </location>
</feature>
<feature type="region of interest" description="Disordered" evidence="6">
    <location>
        <begin position="323"/>
        <end position="353"/>
    </location>
</feature>
<feature type="compositionally biased region" description="Low complexity" evidence="6">
    <location>
        <begin position="237"/>
        <end position="249"/>
    </location>
</feature>
<evidence type="ECO:0000259" key="7">
    <source>
        <dbReference type="Pfam" id="PF12931"/>
    </source>
</evidence>
<feature type="region of interest" description="Disordered" evidence="6">
    <location>
        <begin position="633"/>
        <end position="675"/>
    </location>
</feature>
<evidence type="ECO:0000256" key="4">
    <source>
        <dbReference type="ARBA" id="ARBA00022824"/>
    </source>
</evidence>
<feature type="compositionally biased region" description="Low complexity" evidence="6">
    <location>
        <begin position="2258"/>
        <end position="2267"/>
    </location>
</feature>
<feature type="compositionally biased region" description="Polar residues" evidence="6">
    <location>
        <begin position="925"/>
        <end position="942"/>
    </location>
</feature>
<feature type="compositionally biased region" description="Polar residues" evidence="6">
    <location>
        <begin position="536"/>
        <end position="558"/>
    </location>
</feature>
<comment type="caution">
    <text evidence="8">The sequence shown here is derived from an EMBL/GenBank/DDBJ whole genome shotgun (WGS) entry which is preliminary data.</text>
</comment>
<feature type="region of interest" description="Disordered" evidence="6">
    <location>
        <begin position="807"/>
        <end position="1208"/>
    </location>
</feature>
<sequence>MSMAHLFGSDASGGDDADDWLRCQRTNIAEASCSVPPPTSSSLPSSSPCISADVPPPSVASSSSGRGVSRVANAFSHMRSPGSSGPPPPPRLPSEDTETDNQRSSSYPCFPPGSLSSSCPPPLESPSSDQAPLPLPGTVSSGIPSRLLFSNPFSVSPVNETQTPSAPPSASLPSGDGSSHGFGTLAPPLFTSGNGEAILGGDASSARASLSARSLSEHEQEGDRTLSGEKPHDERTGSVSSSGSTGQKSSGHEVPLNGVETSSGKLSNACDRVTAASEDSRCSGIASERPLVGTPRNELGCPLRPAEKVEVLCGNEEKQRAVSGVESIERAKSPREYQATGTSSSCSSSCSPPGVPLIPVPPPFPVLHNPFASVAVLSASPPSADVSLVDSSAREQPGEEDGARNARMPVDTFSQRSEESVPTGLGVGLAQKLLSGLRRDQPIDNNEEKKENGEGGPKISGSVDHSCSPLEKGVNSGLKGGHGRVGEGRGDNTSNASSQVPSSSGIGTPQRTSSSDSQQRLAFSPPREPAAEQKILPSQSLLKSPFANTEQVCPSSPETRQEEQTGEVDPQQRVNDSSSPATTQDVACEEKQQAGSSCPSETLQQGVTGGERSFPEVGPSSCISQVPFLVNEVKSTPQGGDTFHAGDSAPPAKSRAGSLSGLSQDASSGVEKDRRTVVEQHRHLPGSPIDEDVCTPSPVVFPLEGPELSLLRPSDVPHPPSSNSAAARLARAAAEAAAEAVGDTFPRGSRVSTGGSGKGTASICGDSRVLGSGGEETEGRDLRTGDPLFLFRDDFAEDSVISLPAASEILGGGSSGPSSAVVEEELQDEGDLAGCAGDTATRSAAPMSASGTTSGEGGGDERHRPGVDEGGRREPGQEGPDLSSEFSVSPSPCEKRTEDNNQRDEMAGIGKRASAEESLSKVAPATTTLNNDTYAGSPNGQPDENKPGAKDSVSAFPHVISNPFAVSSSLSPSPSLPPPQLSREDFNSSLKSSFYPPPFSSSLDSSSQYEVSAPQDGVKAETDIQQATPAAPGQSVNGRDSNHLGGNKNSPCSLPSSSVPGTFHSSIPSQQMQETAQNVPPFLSSSSSCSLSPVEVEGRRISRDHKSSSSSEISSSSAASAPVSQQQSDTSHPSFPTTTPENKHAPLFPPFLSTSSQGSPLPWTEAQKREGPFGEGNTRERDPSCPVLESSVSSSMTTVPSKTGVETSRQLQLGQSNLSGSPAPALHRHATGRMGVAITSLDRLGGFFFYAAPPSHSGAGQIVTGLSLAEVIGKSGHQGRDREQEGLIGCVAHGRVGNKAESQGSCETSSFLRDGGADASSSSCCGSGQFMIEAVVNFPGPLGAAHPQTTSSLVHFFERMVDLKMSLKRQERETANERNSPRTSSMAMKDEDVELGSRLEVCGLWQFLLLLLQEQQKALKAAGGGAGGRPTGRVVLPSVGSIFPSEDMRKSIEAAESKATRQKRFLENSCDSFTQPPSSSSTDRADEMSAHGVPGEKQQGERTVPGSEVSEATCSGRFLPESSRTSDVVGSLCRRTCTGDLRGAMEEALCKKEFGYGFAIANALSSDAANDVLRAFSLHMIERKNQESPRHLDQRTGAQRWRGEGEEEGCALSQHPASCKASDRVEGEKKEGEKVDGKGTGKTEGQAGGDTLLGRRWRRAVSAFFAVLGQEKDFGPLIRNDDALEAWYPILSLVAKNAGLMHPAARSLLLTLASALSEKACCFSSSFSPSMGEPGKRLFPQSPGGLHQEKGSVSVCPSGSAPLTGEGGMRAEVFSSSDKTPYAYMHASQLCSLLSGEAGAVVNDPSFSSLRKLEGDMRKTNKSEDGRLYFIGANWIESVILTETLEYIYRLYDPQFMYAQLIPLKIRYALLLAELGMIRQALSYSTMASSFLRALPQARVPLELKHFLRQTHQRLEDLQHRPDLQSLQAFLLSTFNMDKRSEQRQLHGSIQAQTGSFGSSSSSSIHHTDSSEVAGHRDFSSSTTHGGEAGRGGPFDEGRNSYNKDTMATSGGMTNGHAAITHNNGVSWNSRHSGGDEGRAGDRRGDGSGGGAGGKGGGLGGLAGGWLSDVLGGIKKALSVEERNLGVENAYYYDHVQKRWRERGREHEEEEEQQHDTSHVPSASAPGSAGNPSHSPLPPPPPSLPPKAGAFGGGAQGCMRAGADKRNRYVDVFGSTNNRSSHTSGQGVLPPPVSQSPPASCAGDSASGAVGPPSSGVLSNPFGGAASSTPCASPAPAMTPQAPGMPPQNPGMMPPQAPGMMPSQAPGMMPPQAPGMMPLQAPGMMPPQAPGMMPPQAQGQVPGMPPQAGGMFAQAPGLRPPVPASTGMQGGTGASSNGETSGVQGATPSISNGAEKNNIPPQSVAPFFASDGSSSASSPPPSQTFPSNVAASPRDATAGSRVPDMGHLFSSGDSMSKPGPFTAPHHSEPHLPKAQSALGGRGEHQSQETFSTATAVHATNSFPYSHDGRTTSPPSVGLQPAVPQLNGIVPKESHSQGGGIASPPIRTSPFQASGMLSPGVGAQGGVVPPTGVANQGMPPGPNTTSWPQGHQRAYGAPFANGSIAGEPQVTSVPPGPSFPTPSVPSTPHCPSPPETVHPFSSSQPPSVPFTFPRPPSFLVQTMSQGNPSVNSMPNGPSVGGGGIAFSSEKQDNRSMALLHSAHQGEVTGPVPPPRSIRW</sequence>
<feature type="region of interest" description="Disordered" evidence="6">
    <location>
        <begin position="1466"/>
        <end position="1508"/>
    </location>
</feature>
<feature type="compositionally biased region" description="Basic and acidic residues" evidence="6">
    <location>
        <begin position="893"/>
        <end position="906"/>
    </location>
</feature>
<feature type="compositionally biased region" description="Polar residues" evidence="6">
    <location>
        <begin position="2447"/>
        <end position="2463"/>
    </location>
</feature>
<feature type="compositionally biased region" description="Pro residues" evidence="6">
    <location>
        <begin position="2284"/>
        <end position="2293"/>
    </location>
</feature>
<feature type="region of interest" description="Disordered" evidence="6">
    <location>
        <begin position="2173"/>
        <end position="2302"/>
    </location>
</feature>
<feature type="compositionally biased region" description="Low complexity" evidence="6">
    <location>
        <begin position="168"/>
        <end position="179"/>
    </location>
</feature>
<feature type="compositionally biased region" description="Low complexity" evidence="6">
    <location>
        <begin position="988"/>
        <end position="1007"/>
    </location>
</feature>
<feature type="compositionally biased region" description="Low complexity" evidence="6">
    <location>
        <begin position="2119"/>
        <end position="2134"/>
    </location>
</feature>
<feature type="compositionally biased region" description="Pro residues" evidence="6">
    <location>
        <begin position="2669"/>
        <end position="2678"/>
    </location>
</feature>
<feature type="compositionally biased region" description="Basic and acidic residues" evidence="6">
    <location>
        <begin position="1096"/>
        <end position="1107"/>
    </location>
</feature>
<dbReference type="GO" id="GO:0016192">
    <property type="term" value="P:vesicle-mediated transport"/>
    <property type="evidence" value="ECO:0007669"/>
    <property type="project" value="UniProtKB-KW"/>
</dbReference>
<dbReference type="PANTHER" id="PTHR13402:SF6">
    <property type="entry name" value="SECRETORY 16, ISOFORM I"/>
    <property type="match status" value="1"/>
</dbReference>
<dbReference type="Pfam" id="PF12931">
    <property type="entry name" value="TPR_Sec16"/>
    <property type="match status" value="1"/>
</dbReference>
<dbReference type="GeneID" id="94426763"/>
<dbReference type="GO" id="GO:0070973">
    <property type="term" value="P:protein localization to endoplasmic reticulum exit site"/>
    <property type="evidence" value="ECO:0007669"/>
    <property type="project" value="TreeGrafter"/>
</dbReference>
<feature type="region of interest" description="Disordered" evidence="6">
    <location>
        <begin position="31"/>
        <end position="281"/>
    </location>
</feature>
<dbReference type="EMBL" id="MIGC01001477">
    <property type="protein sequence ID" value="PHJ22788.1"/>
    <property type="molecule type" value="Genomic_DNA"/>
</dbReference>
<feature type="compositionally biased region" description="Low complexity" evidence="6">
    <location>
        <begin position="1108"/>
        <end position="1128"/>
    </location>
</feature>
<feature type="compositionally biased region" description="Pro residues" evidence="6">
    <location>
        <begin position="2243"/>
        <end position="2257"/>
    </location>
</feature>
<accession>A0A2C6L4K7</accession>
<feature type="region of interest" description="Disordered" evidence="6">
    <location>
        <begin position="382"/>
        <end position="621"/>
    </location>
</feature>
<feature type="compositionally biased region" description="Low complexity" evidence="6">
    <location>
        <begin position="59"/>
        <end position="72"/>
    </location>
</feature>
<feature type="compositionally biased region" description="Low complexity" evidence="6">
    <location>
        <begin position="1954"/>
        <end position="1965"/>
    </location>
</feature>
<feature type="region of interest" description="Disordered" evidence="6">
    <location>
        <begin position="2659"/>
        <end position="2678"/>
    </location>
</feature>
<comment type="similarity">
    <text evidence="2">Belongs to the SEC16 family.</text>
</comment>
<feature type="compositionally biased region" description="Low complexity" evidence="6">
    <location>
        <begin position="1083"/>
        <end position="1092"/>
    </location>
</feature>
<feature type="compositionally biased region" description="Low complexity" evidence="6">
    <location>
        <begin position="2365"/>
        <end position="2377"/>
    </location>
</feature>
<feature type="compositionally biased region" description="Polar residues" evidence="6">
    <location>
        <begin position="2000"/>
        <end position="2012"/>
    </location>
</feature>
<feature type="compositionally biased region" description="Polar residues" evidence="6">
    <location>
        <begin position="1047"/>
        <end position="1078"/>
    </location>
</feature>
<comment type="subcellular location">
    <subcellularLocation>
        <location evidence="1">Endoplasmic reticulum</location>
    </subcellularLocation>
</comment>
<feature type="compositionally biased region" description="Polar residues" evidence="6">
    <location>
        <begin position="2021"/>
        <end position="2032"/>
    </location>
</feature>
<feature type="compositionally biased region" description="Polar residues" evidence="6">
    <location>
        <begin position="2174"/>
        <end position="2186"/>
    </location>
</feature>
<feature type="region of interest" description="Disordered" evidence="6">
    <location>
        <begin position="2314"/>
        <end position="2646"/>
    </location>
</feature>
<feature type="compositionally biased region" description="Basic and acidic residues" evidence="6">
    <location>
        <begin position="392"/>
        <end position="404"/>
    </location>
</feature>
<dbReference type="PANTHER" id="PTHR13402">
    <property type="entry name" value="RGPR-RELATED"/>
    <property type="match status" value="1"/>
</dbReference>
<evidence type="ECO:0000256" key="1">
    <source>
        <dbReference type="ARBA" id="ARBA00004240"/>
    </source>
</evidence>
<evidence type="ECO:0000313" key="8">
    <source>
        <dbReference type="EMBL" id="PHJ22788.1"/>
    </source>
</evidence>